<comment type="caution">
    <text evidence="4">The sequence shown here is derived from an EMBL/GenBank/DDBJ whole genome shotgun (WGS) entry which is preliminary data.</text>
</comment>
<dbReference type="Gene3D" id="3.40.50.2000">
    <property type="entry name" value="Glycogen Phosphorylase B"/>
    <property type="match status" value="2"/>
</dbReference>
<reference evidence="4 5" key="1">
    <citation type="submission" date="2018-12" db="EMBL/GenBank/DDBJ databases">
        <title>Flavobacterium sp. nov., isolated from glacier ice.</title>
        <authorList>
            <person name="Liu Q."/>
            <person name="Xin Y.-H."/>
        </authorList>
    </citation>
    <scope>NUCLEOTIDE SEQUENCE [LARGE SCALE GENOMIC DNA]</scope>
    <source>
        <strain evidence="4 5">RB1N8</strain>
    </source>
</reference>
<name>A0A432CQ30_9FLAO</name>
<dbReference type="PANTHER" id="PTHR46401:SF2">
    <property type="entry name" value="GLYCOSYLTRANSFERASE WBBK-RELATED"/>
    <property type="match status" value="1"/>
</dbReference>
<evidence type="ECO:0000313" key="5">
    <source>
        <dbReference type="Proteomes" id="UP000280825"/>
    </source>
</evidence>
<gene>
    <name evidence="4" type="ORF">EKL98_04405</name>
</gene>
<keyword evidence="2" id="KW-1133">Transmembrane helix</keyword>
<evidence type="ECO:0000256" key="2">
    <source>
        <dbReference type="SAM" id="Phobius"/>
    </source>
</evidence>
<dbReference type="InterPro" id="IPR001296">
    <property type="entry name" value="Glyco_trans_1"/>
</dbReference>
<evidence type="ECO:0000259" key="3">
    <source>
        <dbReference type="Pfam" id="PF00534"/>
    </source>
</evidence>
<dbReference type="RefSeq" id="WP_126516605.1">
    <property type="nucleotide sequence ID" value="NZ_RYDJ01000003.1"/>
</dbReference>
<keyword evidence="2" id="KW-0472">Membrane</keyword>
<dbReference type="SUPFAM" id="SSF53756">
    <property type="entry name" value="UDP-Glycosyltransferase/glycogen phosphorylase"/>
    <property type="match status" value="1"/>
</dbReference>
<evidence type="ECO:0000256" key="1">
    <source>
        <dbReference type="ARBA" id="ARBA00022679"/>
    </source>
</evidence>
<dbReference type="Proteomes" id="UP000280825">
    <property type="component" value="Unassembled WGS sequence"/>
</dbReference>
<keyword evidence="2" id="KW-0812">Transmembrane</keyword>
<keyword evidence="1 4" id="KW-0808">Transferase</keyword>
<dbReference type="EMBL" id="RYDJ01000003">
    <property type="protein sequence ID" value="RTZ06495.1"/>
    <property type="molecule type" value="Genomic_DNA"/>
</dbReference>
<keyword evidence="5" id="KW-1185">Reference proteome</keyword>
<accession>A0A432CQ30</accession>
<dbReference type="PANTHER" id="PTHR46401">
    <property type="entry name" value="GLYCOSYLTRANSFERASE WBBK-RELATED"/>
    <property type="match status" value="1"/>
</dbReference>
<protein>
    <submittedName>
        <fullName evidence="4">Glycosyltransferase family 1 protein</fullName>
    </submittedName>
</protein>
<sequence>MIKKSKNIIVCTPFLDNIGGTEIEAVLTAIHFYDSNQYKRVAIFSPRKSSSSFFKEIIEERNISFVHYPTFFDFKTILFLNKILKKFGLEKPILESAYWFLISLQYTSFFILTYPGCTYFFSVFQFQFQNKKYIAKITMWHFNLLSKLHQIVYNKFTNIIVFNEEQKMFWERNNFLKNTVALDIAILNETNLLSLSQRTYEQDVLVFGYLGRISREKNLEDMILLLDFLNNKNQKKCKLVIQGKGDLLYLQELELLVVKCNLFNFVTFKKEFISPLQTHTFYQYIDVFLVTSKIEGGPMTSLEAAAAGCYVMGYKIGAMQDRFGQFPNVVNQNYKSLCDSALAFLNLTTFEKNTILNKFRKFYVSKLSNSTKGRKFNQFFK</sequence>
<organism evidence="4 5">
    <name type="scientific">Flavobacterium bomense</name>
    <dbReference type="NCBI Taxonomy" id="2497483"/>
    <lineage>
        <taxon>Bacteria</taxon>
        <taxon>Pseudomonadati</taxon>
        <taxon>Bacteroidota</taxon>
        <taxon>Flavobacteriia</taxon>
        <taxon>Flavobacteriales</taxon>
        <taxon>Flavobacteriaceae</taxon>
        <taxon>Flavobacterium</taxon>
    </lineage>
</organism>
<feature type="domain" description="Glycosyl transferase family 1" evidence="3">
    <location>
        <begin position="203"/>
        <end position="324"/>
    </location>
</feature>
<dbReference type="Pfam" id="PF00534">
    <property type="entry name" value="Glycos_transf_1"/>
    <property type="match status" value="1"/>
</dbReference>
<feature type="transmembrane region" description="Helical" evidence="2">
    <location>
        <begin position="97"/>
        <end position="121"/>
    </location>
</feature>
<evidence type="ECO:0000313" key="4">
    <source>
        <dbReference type="EMBL" id="RTZ06495.1"/>
    </source>
</evidence>
<dbReference type="AlphaFoldDB" id="A0A432CQ30"/>
<proteinExistence type="predicted"/>
<dbReference type="GO" id="GO:0016757">
    <property type="term" value="F:glycosyltransferase activity"/>
    <property type="evidence" value="ECO:0007669"/>
    <property type="project" value="InterPro"/>
</dbReference>